<evidence type="ECO:0000256" key="1">
    <source>
        <dbReference type="RuleBase" id="RU363098"/>
    </source>
</evidence>
<gene>
    <name evidence="4" type="ORF">K435DRAFT_863139</name>
</gene>
<feature type="compositionally biased region" description="Basic and acidic residues" evidence="2">
    <location>
        <begin position="108"/>
        <end position="134"/>
    </location>
</feature>
<comment type="catalytic activity">
    <reaction evidence="1">
        <text>RNA(n) + a ribonucleoside 5'-triphosphate = RNA(n+1) + diphosphate</text>
        <dbReference type="Rhea" id="RHEA:21248"/>
        <dbReference type="Rhea" id="RHEA-COMP:14527"/>
        <dbReference type="Rhea" id="RHEA-COMP:17342"/>
        <dbReference type="ChEBI" id="CHEBI:33019"/>
        <dbReference type="ChEBI" id="CHEBI:61557"/>
        <dbReference type="ChEBI" id="CHEBI:140395"/>
        <dbReference type="EC" id="2.7.7.48"/>
    </reaction>
</comment>
<dbReference type="OrthoDB" id="6513042at2759"/>
<protein>
    <recommendedName>
        <fullName evidence="1">RNA-dependent RNA polymerase</fullName>
        <ecNumber evidence="1">2.7.7.48</ecNumber>
    </recommendedName>
</protein>
<reference evidence="4 5" key="1">
    <citation type="journal article" date="2019" name="Nat. Ecol. Evol.">
        <title>Megaphylogeny resolves global patterns of mushroom evolution.</title>
        <authorList>
            <person name="Varga T."/>
            <person name="Krizsan K."/>
            <person name="Foldi C."/>
            <person name="Dima B."/>
            <person name="Sanchez-Garcia M."/>
            <person name="Sanchez-Ramirez S."/>
            <person name="Szollosi G.J."/>
            <person name="Szarkandi J.G."/>
            <person name="Papp V."/>
            <person name="Albert L."/>
            <person name="Andreopoulos W."/>
            <person name="Angelini C."/>
            <person name="Antonin V."/>
            <person name="Barry K.W."/>
            <person name="Bougher N.L."/>
            <person name="Buchanan P."/>
            <person name="Buyck B."/>
            <person name="Bense V."/>
            <person name="Catcheside P."/>
            <person name="Chovatia M."/>
            <person name="Cooper J."/>
            <person name="Damon W."/>
            <person name="Desjardin D."/>
            <person name="Finy P."/>
            <person name="Geml J."/>
            <person name="Haridas S."/>
            <person name="Hughes K."/>
            <person name="Justo A."/>
            <person name="Karasinski D."/>
            <person name="Kautmanova I."/>
            <person name="Kiss B."/>
            <person name="Kocsube S."/>
            <person name="Kotiranta H."/>
            <person name="LaButti K.M."/>
            <person name="Lechner B.E."/>
            <person name="Liimatainen K."/>
            <person name="Lipzen A."/>
            <person name="Lukacs Z."/>
            <person name="Mihaltcheva S."/>
            <person name="Morgado L.N."/>
            <person name="Niskanen T."/>
            <person name="Noordeloos M.E."/>
            <person name="Ohm R.A."/>
            <person name="Ortiz-Santana B."/>
            <person name="Ovrebo C."/>
            <person name="Racz N."/>
            <person name="Riley R."/>
            <person name="Savchenko A."/>
            <person name="Shiryaev A."/>
            <person name="Soop K."/>
            <person name="Spirin V."/>
            <person name="Szebenyi C."/>
            <person name="Tomsovsky M."/>
            <person name="Tulloss R.E."/>
            <person name="Uehling J."/>
            <person name="Grigoriev I.V."/>
            <person name="Vagvolgyi C."/>
            <person name="Papp T."/>
            <person name="Martin F.M."/>
            <person name="Miettinen O."/>
            <person name="Hibbett D.S."/>
            <person name="Nagy L.G."/>
        </authorList>
    </citation>
    <scope>NUCLEOTIDE SEQUENCE [LARGE SCALE GENOMIC DNA]</scope>
    <source>
        <strain evidence="4 5">CBS 962.96</strain>
    </source>
</reference>
<dbReference type="Proteomes" id="UP000297245">
    <property type="component" value="Unassembled WGS sequence"/>
</dbReference>
<comment type="similarity">
    <text evidence="1">Belongs to the RdRP family.</text>
</comment>
<dbReference type="GO" id="GO:0003968">
    <property type="term" value="F:RNA-directed RNA polymerase activity"/>
    <property type="evidence" value="ECO:0007669"/>
    <property type="project" value="UniProtKB-KW"/>
</dbReference>
<keyword evidence="1" id="KW-0808">Transferase</keyword>
<dbReference type="GO" id="GO:0003723">
    <property type="term" value="F:RNA binding"/>
    <property type="evidence" value="ECO:0007669"/>
    <property type="project" value="UniProtKB-KW"/>
</dbReference>
<dbReference type="Pfam" id="PF05183">
    <property type="entry name" value="RdRP"/>
    <property type="match status" value="1"/>
</dbReference>
<evidence type="ECO:0000256" key="2">
    <source>
        <dbReference type="SAM" id="MobiDB-lite"/>
    </source>
</evidence>
<dbReference type="InterPro" id="IPR057596">
    <property type="entry name" value="RDRP_core"/>
</dbReference>
<dbReference type="GO" id="GO:0030422">
    <property type="term" value="P:siRNA processing"/>
    <property type="evidence" value="ECO:0007669"/>
    <property type="project" value="TreeGrafter"/>
</dbReference>
<dbReference type="EC" id="2.7.7.48" evidence="1"/>
<proteinExistence type="inferred from homology"/>
<evidence type="ECO:0000313" key="4">
    <source>
        <dbReference type="EMBL" id="THU91778.1"/>
    </source>
</evidence>
<keyword evidence="5" id="KW-1185">Reference proteome</keyword>
<feature type="domain" description="RDRP core" evidence="3">
    <location>
        <begin position="410"/>
        <end position="1003"/>
    </location>
</feature>
<dbReference type="AlphaFoldDB" id="A0A4S8LS99"/>
<dbReference type="PANTHER" id="PTHR23079:SF55">
    <property type="entry name" value="RNA-DIRECTED RNA POLYMERASE"/>
    <property type="match status" value="1"/>
</dbReference>
<keyword evidence="1" id="KW-0696">RNA-directed RNA polymerase</keyword>
<dbReference type="EMBL" id="ML179298">
    <property type="protein sequence ID" value="THU91778.1"/>
    <property type="molecule type" value="Genomic_DNA"/>
</dbReference>
<name>A0A4S8LS99_DENBC</name>
<dbReference type="InterPro" id="IPR007855">
    <property type="entry name" value="RDRP"/>
</dbReference>
<dbReference type="GO" id="GO:0031380">
    <property type="term" value="C:nuclear RNA-directed RNA polymerase complex"/>
    <property type="evidence" value="ECO:0007669"/>
    <property type="project" value="TreeGrafter"/>
</dbReference>
<evidence type="ECO:0000313" key="5">
    <source>
        <dbReference type="Proteomes" id="UP000297245"/>
    </source>
</evidence>
<evidence type="ECO:0000259" key="3">
    <source>
        <dbReference type="Pfam" id="PF05183"/>
    </source>
</evidence>
<dbReference type="PANTHER" id="PTHR23079">
    <property type="entry name" value="RNA-DEPENDENT RNA POLYMERASE"/>
    <property type="match status" value="1"/>
</dbReference>
<keyword evidence="1" id="KW-0548">Nucleotidyltransferase</keyword>
<organism evidence="4 5">
    <name type="scientific">Dendrothele bispora (strain CBS 962.96)</name>
    <dbReference type="NCBI Taxonomy" id="1314807"/>
    <lineage>
        <taxon>Eukaryota</taxon>
        <taxon>Fungi</taxon>
        <taxon>Dikarya</taxon>
        <taxon>Basidiomycota</taxon>
        <taxon>Agaricomycotina</taxon>
        <taxon>Agaricomycetes</taxon>
        <taxon>Agaricomycetidae</taxon>
        <taxon>Agaricales</taxon>
        <taxon>Agaricales incertae sedis</taxon>
        <taxon>Dendrothele</taxon>
    </lineage>
</organism>
<accession>A0A4S8LS99</accession>
<keyword evidence="1" id="KW-0694">RNA-binding</keyword>
<feature type="region of interest" description="Disordered" evidence="2">
    <location>
        <begin position="106"/>
        <end position="134"/>
    </location>
</feature>
<sequence>MDIFMSNISFFVNLHDLIRELTSILHKPPYTDPAMTGLPLNFNVRLLKNNDRRIRGSSHGGKGFLTLPTEAIAERFLDEYGDRPAGKPSKTFTVHTRIIKFSKANKPAPKEVVERTQRLPYEDPSKAEERERRDNYLKSNSVAIMTIQSGWETRHDTYSVEWEHSTDGNLSFDNERREFRIGIPQSLGHSLVIAIRPSQILEMSAHLYRSTQPVIFFVLSSHPSFLLVVPDQSVQRLSSLPLADHELVVPYTSLALRLVCRSTRDLQQFRTLCATAQLRTLHDWEYPVEKGHLFSREALEQLNEVLRKLNWCVAFQVEAFLRHAYIDAKEALQLIPVILKLVKARGKQYVASFLRHIGPQLRDRYVGYNSTQQSIANFLLDAEREYFDYRKKQSITPVEGSLFDALHVVITPTTMFLEGKRPFPERSNRVIRSYIDNHESFLRVSFVDEDGLQFRFDRDVDGPSFIRSRVGKFLLEGLTIGGRSFKFLAYSQSALKEHAVWFVKTFRGVKTGQVVDAARIIKGLGEFKSKDLMHCPARYGARISQAFTATDATLVEVEEIINIPDISTPDQKYDFTDGVGTMSKELARAIWSDLKSSKRRNRNRPKPAALQIRFMGSKGMLSVDYKLKGMTLRLTVCLRPSMVKFDGAESRTIEIARAFDRPGKYYLNRPLIMLLEGLGVPYKTFEYFQDRAVRQVYESTKSLESAARMLESFGLGNSYRLTSVMLSLSKLGVSDMVEDPFYQTMLKYAVHHVLRDLKNHARIPIENAWTLVGVADVHKHLKEGEIFACIKPLDGPTVYLEGDVLISRSPTIHPGDVQIARAIGKPPLDSCFAVEPLRNTVVFSVKGERPLCTILGGGDLDGDIYNLVPLNKIPSFRPKWTYEGASYTAAPRKMVDHQCTMQDVAEFFMDYINSDVLGIIGSTWITIADQSGISDPACIKLAQLHSDAVDFPKSGTPVALGQIPRAPTKLKPDYQAPETVNLDSVPTRFYRSKRAIGRLFRKIDLPELHTEVQLTRRTRQKIREEGQVRQTRGVNALAESLAALEIQDDPIAEAVHWRVFQYLSDEDMILADEEQRLFVSKLFSQYCSELQTVLVVNTLGHARSVLLTEEEAMVGTIAQRSSQPRKRNDQMAKLREQTDILVRGIRDELAGEHDVILRLVRAWLACELGLKERSKKDLIGAQSFTWIALGAVFEVIREIEEQEDPHWY</sequence>